<evidence type="ECO:0000259" key="1">
    <source>
        <dbReference type="Pfam" id="PF11716"/>
    </source>
</evidence>
<dbReference type="STRING" id="995034.SAMN05216219_1711"/>
<dbReference type="Proteomes" id="UP000198867">
    <property type="component" value="Unassembled WGS sequence"/>
</dbReference>
<protein>
    <submittedName>
        <fullName evidence="2">TIGR03083 family protein</fullName>
    </submittedName>
</protein>
<dbReference type="InterPro" id="IPR034660">
    <property type="entry name" value="DinB/YfiT-like"/>
</dbReference>
<proteinExistence type="predicted"/>
<evidence type="ECO:0000313" key="3">
    <source>
        <dbReference type="Proteomes" id="UP000198867"/>
    </source>
</evidence>
<dbReference type="Pfam" id="PF11716">
    <property type="entry name" value="MDMPI_N"/>
    <property type="match status" value="1"/>
</dbReference>
<organism evidence="2 3">
    <name type="scientific">Mycetocola miduiensis</name>
    <dbReference type="NCBI Taxonomy" id="995034"/>
    <lineage>
        <taxon>Bacteria</taxon>
        <taxon>Bacillati</taxon>
        <taxon>Actinomycetota</taxon>
        <taxon>Actinomycetes</taxon>
        <taxon>Micrococcales</taxon>
        <taxon>Microbacteriaceae</taxon>
        <taxon>Mycetocola</taxon>
    </lineage>
</organism>
<accession>A0A1I5B3U3</accession>
<reference evidence="3" key="1">
    <citation type="submission" date="2016-10" db="EMBL/GenBank/DDBJ databases">
        <authorList>
            <person name="Varghese N."/>
            <person name="Submissions S."/>
        </authorList>
    </citation>
    <scope>NUCLEOTIDE SEQUENCE [LARGE SCALE GENOMIC DNA]</scope>
    <source>
        <strain evidence="3">CGMCC 1.11101</strain>
    </source>
</reference>
<dbReference type="AlphaFoldDB" id="A0A1I5B3U3"/>
<gene>
    <name evidence="2" type="ORF">SAMN05216219_1711</name>
</gene>
<dbReference type="SUPFAM" id="SSF109854">
    <property type="entry name" value="DinB/YfiT-like putative metalloenzymes"/>
    <property type="match status" value="1"/>
</dbReference>
<dbReference type="InterPro" id="IPR024344">
    <property type="entry name" value="MDMPI_metal-binding"/>
</dbReference>
<keyword evidence="3" id="KW-1185">Reference proteome</keyword>
<dbReference type="EMBL" id="FOVM01000004">
    <property type="protein sequence ID" value="SFN69353.1"/>
    <property type="molecule type" value="Genomic_DNA"/>
</dbReference>
<evidence type="ECO:0000313" key="2">
    <source>
        <dbReference type="EMBL" id="SFN69353.1"/>
    </source>
</evidence>
<dbReference type="GO" id="GO:0046872">
    <property type="term" value="F:metal ion binding"/>
    <property type="evidence" value="ECO:0007669"/>
    <property type="project" value="InterPro"/>
</dbReference>
<feature type="domain" description="Mycothiol-dependent maleylpyruvate isomerase metal-binding" evidence="1">
    <location>
        <begin position="12"/>
        <end position="154"/>
    </location>
</feature>
<name>A0A1I5B3U3_9MICO</name>
<sequence>MGTMGTASSFSRAADVFVDLVRGIRSDQWESLGLGVWSVRSLVGHTARALITVRDYLELDPANQIDMETAGDYYGQIYLVYTNPEAIAQRGVAAGIALGDDQAARIEELKEKALNLILAQEPSRLVSLGGMGIPLDEYLRTRVFELVVHSIDIARATGQKALFDPDLVEEAAALAAGIAARKGDGEQVLMALTGRETLPEGFSVV</sequence>
<dbReference type="Gene3D" id="1.20.120.450">
    <property type="entry name" value="dinb family like domain"/>
    <property type="match status" value="1"/>
</dbReference>